<sequence>MRRILLAAALLAALLPLGTAAPSWAALNAAAPSWAARAEAAFAKLPLAPTPPMGWSSWNKFRCNITEDLIKQTADAMITSGMKDAGYVYVNIDDCWMAATRDANGDFQPDPVRFPGGIKALADYVHARGLKLGIYSSAGTKTCQGRPASLGHEQADARKFAEWEVDLLKYDNCNDAGVPAIERFTTMAEALAATGRPIVYSICEWGANKPWEWAGALGHYWRTTGDIADRWGSMVAIVDQQAGLEKFSGPNAWNDPDMLEVGNGGMTETEYRSHLSLWALLNAPLIAGNDVRTMSATTKDMLTNPEIIAIDQDWAGIQGHKISDNGDLEVWAKPLSGGGAAVVLFNRGPVGAEVATTAADLGLKAWTGYRVRDVWAGADTYTLGKVRASVPAHGSRMFVVKPGLPGKVPPAVAADVRTDTEGFVRGGQTFTATVRFSVDGLPPVRDAEVTLAVPEGWSVRATGRTRAPVVVPGRPFSAAFEVTVPETAGKGVFGLTAQVTAHGGRQLTGYGSVAIAQAPQGDQWLSDLDALTADVGFGTMGRDVNVSGKPIKIAGVAYAKGLAPHAASEVRYFLDRRCTRFTAEVGVDDGTNRRGSVTFQVLGDERRELAATGVIRGGEPAILIDVDVTDVLVLTLVTGIGPDNNNSDHSIWGSPRIVCAG</sequence>
<dbReference type="InterPro" id="IPR002241">
    <property type="entry name" value="Glyco_hydro_27"/>
</dbReference>
<comment type="catalytic activity">
    <reaction evidence="1 8">
        <text>Hydrolysis of terminal, non-reducing alpha-D-galactose residues in alpha-D-galactosides, including galactose oligosaccharides, galactomannans and galactolipids.</text>
        <dbReference type="EC" id="3.2.1.22"/>
    </reaction>
</comment>
<dbReference type="InterPro" id="IPR018905">
    <property type="entry name" value="A-galactase_NEW3"/>
</dbReference>
<evidence type="ECO:0000256" key="1">
    <source>
        <dbReference type="ARBA" id="ARBA00001255"/>
    </source>
</evidence>
<dbReference type="RefSeq" id="WP_195896156.1">
    <property type="nucleotide sequence ID" value="NZ_JADOGI010000040.1"/>
</dbReference>
<dbReference type="GO" id="GO:0016052">
    <property type="term" value="P:carbohydrate catabolic process"/>
    <property type="evidence" value="ECO:0007669"/>
    <property type="project" value="UniProtKB-ARBA"/>
</dbReference>
<dbReference type="InterPro" id="IPR041233">
    <property type="entry name" value="Melibiase_C"/>
</dbReference>
<dbReference type="Pfam" id="PF17801">
    <property type="entry name" value="Melibiase_C"/>
    <property type="match status" value="1"/>
</dbReference>
<evidence type="ECO:0000256" key="3">
    <source>
        <dbReference type="ARBA" id="ARBA00012755"/>
    </source>
</evidence>
<evidence type="ECO:0000256" key="9">
    <source>
        <dbReference type="SAM" id="SignalP"/>
    </source>
</evidence>
<keyword evidence="12" id="KW-1185">Reference proteome</keyword>
<dbReference type="InterPro" id="IPR013783">
    <property type="entry name" value="Ig-like_fold"/>
</dbReference>
<evidence type="ECO:0000256" key="2">
    <source>
        <dbReference type="ARBA" id="ARBA00009743"/>
    </source>
</evidence>
<dbReference type="Pfam" id="PF16499">
    <property type="entry name" value="Melibiase_2"/>
    <property type="match status" value="1"/>
</dbReference>
<keyword evidence="6 8" id="KW-1015">Disulfide bond</keyword>
<dbReference type="CDD" id="cd14792">
    <property type="entry name" value="GH27"/>
    <property type="match status" value="1"/>
</dbReference>
<feature type="domain" description="Glycosyl hydrolase family 98 putative carbohydrate-binding module" evidence="10">
    <location>
        <begin position="519"/>
        <end position="659"/>
    </location>
</feature>
<evidence type="ECO:0000313" key="12">
    <source>
        <dbReference type="Proteomes" id="UP000605361"/>
    </source>
</evidence>
<proteinExistence type="inferred from homology"/>
<accession>A0A931EWY4</accession>
<evidence type="ECO:0000256" key="6">
    <source>
        <dbReference type="ARBA" id="ARBA00023157"/>
    </source>
</evidence>
<evidence type="ECO:0000256" key="5">
    <source>
        <dbReference type="ARBA" id="ARBA00022801"/>
    </source>
</evidence>
<evidence type="ECO:0000256" key="7">
    <source>
        <dbReference type="ARBA" id="ARBA00023295"/>
    </source>
</evidence>
<protein>
    <recommendedName>
        <fullName evidence="3 8">Alpha-galactosidase</fullName>
        <ecNumber evidence="3 8">3.2.1.22</ecNumber>
    </recommendedName>
    <alternativeName>
        <fullName evidence="8">Melibiase</fullName>
    </alternativeName>
</protein>
<dbReference type="Gene3D" id="2.60.120.1060">
    <property type="entry name" value="NPCBM/NEW2 domain"/>
    <property type="match status" value="1"/>
</dbReference>
<dbReference type="FunFam" id="3.20.20.70:FF:000202">
    <property type="entry name" value="Alpha-galactosidase"/>
    <property type="match status" value="1"/>
</dbReference>
<dbReference type="Gene3D" id="2.60.40.10">
    <property type="entry name" value="Immunoglobulins"/>
    <property type="match status" value="1"/>
</dbReference>
<dbReference type="PANTHER" id="PTHR11452">
    <property type="entry name" value="ALPHA-GALACTOSIDASE/ALPHA-N-ACETYLGALACTOSAMINIDASE"/>
    <property type="match status" value="1"/>
</dbReference>
<keyword evidence="7 8" id="KW-0326">Glycosidase</keyword>
<dbReference type="EC" id="3.2.1.22" evidence="3 8"/>
<dbReference type="Pfam" id="PF10633">
    <property type="entry name" value="NPCBM_assoc"/>
    <property type="match status" value="1"/>
</dbReference>
<dbReference type="InterPro" id="IPR000111">
    <property type="entry name" value="Glyco_hydro_27/36_CS"/>
</dbReference>
<evidence type="ECO:0000313" key="11">
    <source>
        <dbReference type="EMBL" id="MBF8187189.1"/>
    </source>
</evidence>
<dbReference type="PANTHER" id="PTHR11452:SF75">
    <property type="entry name" value="ALPHA-GALACTOSIDASE MEL1"/>
    <property type="match status" value="1"/>
</dbReference>
<evidence type="ECO:0000256" key="4">
    <source>
        <dbReference type="ARBA" id="ARBA00022729"/>
    </source>
</evidence>
<dbReference type="PRINTS" id="PR00740">
    <property type="entry name" value="GLHYDRLASE27"/>
</dbReference>
<dbReference type="InterPro" id="IPR013785">
    <property type="entry name" value="Aldolase_TIM"/>
</dbReference>
<dbReference type="SUPFAM" id="SSF51445">
    <property type="entry name" value="(Trans)glycosidases"/>
    <property type="match status" value="1"/>
</dbReference>
<reference evidence="11" key="1">
    <citation type="submission" date="2020-11" db="EMBL/GenBank/DDBJ databases">
        <title>Whole-genome analyses of Nonomuraea sp. K274.</title>
        <authorList>
            <person name="Veyisoglu A."/>
        </authorList>
    </citation>
    <scope>NUCLEOTIDE SEQUENCE</scope>
    <source>
        <strain evidence="11">K274</strain>
    </source>
</reference>
<dbReference type="InterPro" id="IPR017853">
    <property type="entry name" value="GH"/>
</dbReference>
<dbReference type="InterPro" id="IPR013222">
    <property type="entry name" value="Glyco_hyd_98_carb-bd"/>
</dbReference>
<organism evidence="11 12">
    <name type="scientific">Nonomuraea cypriaca</name>
    <dbReference type="NCBI Taxonomy" id="1187855"/>
    <lineage>
        <taxon>Bacteria</taxon>
        <taxon>Bacillati</taxon>
        <taxon>Actinomycetota</taxon>
        <taxon>Actinomycetes</taxon>
        <taxon>Streptosporangiales</taxon>
        <taxon>Streptosporangiaceae</taxon>
        <taxon>Nonomuraea</taxon>
    </lineage>
</organism>
<keyword evidence="5 8" id="KW-0378">Hydrolase</keyword>
<dbReference type="GO" id="GO:0004557">
    <property type="term" value="F:alpha-galactosidase activity"/>
    <property type="evidence" value="ECO:0007669"/>
    <property type="project" value="UniProtKB-EC"/>
</dbReference>
<gene>
    <name evidence="11" type="ORF">ITP53_15880</name>
</gene>
<evidence type="ECO:0000259" key="10">
    <source>
        <dbReference type="SMART" id="SM00776"/>
    </source>
</evidence>
<dbReference type="Gene3D" id="2.60.40.1180">
    <property type="entry name" value="Golgi alpha-mannosidase II"/>
    <property type="match status" value="1"/>
</dbReference>
<dbReference type="SUPFAM" id="SSF49785">
    <property type="entry name" value="Galactose-binding domain-like"/>
    <property type="match status" value="1"/>
</dbReference>
<evidence type="ECO:0000256" key="8">
    <source>
        <dbReference type="RuleBase" id="RU361168"/>
    </source>
</evidence>
<feature type="chain" id="PRO_5037556390" description="Alpha-galactosidase" evidence="9">
    <location>
        <begin position="26"/>
        <end position="661"/>
    </location>
</feature>
<dbReference type="SMART" id="SM00776">
    <property type="entry name" value="NPCBM"/>
    <property type="match status" value="1"/>
</dbReference>
<dbReference type="InterPro" id="IPR008979">
    <property type="entry name" value="Galactose-bd-like_sf"/>
</dbReference>
<dbReference type="AlphaFoldDB" id="A0A931EWY4"/>
<dbReference type="Gene3D" id="3.20.20.70">
    <property type="entry name" value="Aldolase class I"/>
    <property type="match status" value="1"/>
</dbReference>
<feature type="signal peptide" evidence="9">
    <location>
        <begin position="1"/>
        <end position="25"/>
    </location>
</feature>
<dbReference type="InterPro" id="IPR013780">
    <property type="entry name" value="Glyco_hydro_b"/>
</dbReference>
<dbReference type="EMBL" id="JADOGI010000040">
    <property type="protein sequence ID" value="MBF8187189.1"/>
    <property type="molecule type" value="Genomic_DNA"/>
</dbReference>
<dbReference type="Proteomes" id="UP000605361">
    <property type="component" value="Unassembled WGS sequence"/>
</dbReference>
<comment type="similarity">
    <text evidence="2 8">Belongs to the glycosyl hydrolase 27 family.</text>
</comment>
<dbReference type="PROSITE" id="PS00512">
    <property type="entry name" value="ALPHA_GALACTOSIDASE"/>
    <property type="match status" value="1"/>
</dbReference>
<keyword evidence="4 9" id="KW-0732">Signal</keyword>
<dbReference type="SUPFAM" id="SSF51011">
    <property type="entry name" value="Glycosyl hydrolase domain"/>
    <property type="match status" value="1"/>
</dbReference>
<dbReference type="InterPro" id="IPR038637">
    <property type="entry name" value="NPCBM_sf"/>
</dbReference>
<dbReference type="Pfam" id="PF08305">
    <property type="entry name" value="NPCBM"/>
    <property type="match status" value="1"/>
</dbReference>
<comment type="caution">
    <text evidence="11">The sequence shown here is derived from an EMBL/GenBank/DDBJ whole genome shotgun (WGS) entry which is preliminary data.</text>
</comment>
<name>A0A931EWY4_9ACTN</name>
<dbReference type="FunFam" id="2.60.40.1180:FF:000008">
    <property type="entry name" value="Alpha-galactosidase"/>
    <property type="match status" value="1"/>
</dbReference>